<dbReference type="OrthoDB" id="5950040at2759"/>
<sequence>MSHHQLSFFTVSFAVYAFLPIITVDVGTHCILVYRNVETITGNRLYHTFKAIMNYFIPIAISGFFYTKIFLTLMRMAPPGEVTKSSSGTAMNSSQKIRRQRLRGIRSAVLVLLLFTVCYLPTTVLSLWRAYDINFLDTEYYKYHLITGLISRINVIANPFIYSLSAASFKKQIAQMFGCCYCTCLKPNRREQSNVSSGNSREHTLSTE</sequence>
<evidence type="ECO:0000256" key="5">
    <source>
        <dbReference type="ARBA" id="ARBA00023136"/>
    </source>
</evidence>
<dbReference type="Pfam" id="PF00001">
    <property type="entry name" value="7tm_1"/>
    <property type="match status" value="1"/>
</dbReference>
<dbReference type="EMBL" id="MRZV01000166">
    <property type="protein sequence ID" value="PIK56709.1"/>
    <property type="molecule type" value="Genomic_DNA"/>
</dbReference>
<dbReference type="GO" id="GO:0005886">
    <property type="term" value="C:plasma membrane"/>
    <property type="evidence" value="ECO:0007669"/>
    <property type="project" value="TreeGrafter"/>
</dbReference>
<keyword evidence="7" id="KW-0807">Transducer</keyword>
<evidence type="ECO:0000313" key="10">
    <source>
        <dbReference type="EMBL" id="PIK56709.1"/>
    </source>
</evidence>
<feature type="transmembrane region" description="Helical" evidence="8">
    <location>
        <begin position="108"/>
        <end position="131"/>
    </location>
</feature>
<evidence type="ECO:0000256" key="1">
    <source>
        <dbReference type="ARBA" id="ARBA00004141"/>
    </source>
</evidence>
<dbReference type="PROSITE" id="PS50262">
    <property type="entry name" value="G_PROTEIN_RECEP_F1_2"/>
    <property type="match status" value="1"/>
</dbReference>
<feature type="transmembrane region" description="Helical" evidence="8">
    <location>
        <begin position="143"/>
        <end position="162"/>
    </location>
</feature>
<keyword evidence="2 8" id="KW-0812">Transmembrane</keyword>
<name>A0A2G8L8X5_STIJA</name>
<dbReference type="PANTHER" id="PTHR45695">
    <property type="entry name" value="LEUCOKININ RECEPTOR-RELATED"/>
    <property type="match status" value="1"/>
</dbReference>
<dbReference type="GO" id="GO:0004930">
    <property type="term" value="F:G protein-coupled receptor activity"/>
    <property type="evidence" value="ECO:0007669"/>
    <property type="project" value="UniProtKB-KW"/>
</dbReference>
<evidence type="ECO:0000256" key="4">
    <source>
        <dbReference type="ARBA" id="ARBA00023040"/>
    </source>
</evidence>
<dbReference type="PANTHER" id="PTHR45695:SF9">
    <property type="entry name" value="LEUCOKININ RECEPTOR"/>
    <property type="match status" value="1"/>
</dbReference>
<evidence type="ECO:0000256" key="3">
    <source>
        <dbReference type="ARBA" id="ARBA00022989"/>
    </source>
</evidence>
<reference evidence="10 11" key="1">
    <citation type="journal article" date="2017" name="PLoS Biol.">
        <title>The sea cucumber genome provides insights into morphological evolution and visceral regeneration.</title>
        <authorList>
            <person name="Zhang X."/>
            <person name="Sun L."/>
            <person name="Yuan J."/>
            <person name="Sun Y."/>
            <person name="Gao Y."/>
            <person name="Zhang L."/>
            <person name="Li S."/>
            <person name="Dai H."/>
            <person name="Hamel J.F."/>
            <person name="Liu C."/>
            <person name="Yu Y."/>
            <person name="Liu S."/>
            <person name="Lin W."/>
            <person name="Guo K."/>
            <person name="Jin S."/>
            <person name="Xu P."/>
            <person name="Storey K.B."/>
            <person name="Huan P."/>
            <person name="Zhang T."/>
            <person name="Zhou Y."/>
            <person name="Zhang J."/>
            <person name="Lin C."/>
            <person name="Li X."/>
            <person name="Xing L."/>
            <person name="Huo D."/>
            <person name="Sun M."/>
            <person name="Wang L."/>
            <person name="Mercier A."/>
            <person name="Li F."/>
            <person name="Yang H."/>
            <person name="Xiang J."/>
        </authorList>
    </citation>
    <scope>NUCLEOTIDE SEQUENCE [LARGE SCALE GENOMIC DNA]</scope>
    <source>
        <strain evidence="10">Shaxun</strain>
        <tissue evidence="10">Muscle</tissue>
    </source>
</reference>
<dbReference type="InterPro" id="IPR017452">
    <property type="entry name" value="GPCR_Rhodpsn_7TM"/>
</dbReference>
<proteinExistence type="predicted"/>
<keyword evidence="11" id="KW-1185">Reference proteome</keyword>
<gene>
    <name evidence="10" type="ORF">BSL78_06351</name>
</gene>
<evidence type="ECO:0000256" key="2">
    <source>
        <dbReference type="ARBA" id="ARBA00022692"/>
    </source>
</evidence>
<feature type="transmembrane region" description="Helical" evidence="8">
    <location>
        <begin position="7"/>
        <end position="35"/>
    </location>
</feature>
<comment type="caution">
    <text evidence="10">The sequence shown here is derived from an EMBL/GenBank/DDBJ whole genome shotgun (WGS) entry which is preliminary data.</text>
</comment>
<comment type="subcellular location">
    <subcellularLocation>
        <location evidence="1">Membrane</location>
        <topology evidence="1">Multi-pass membrane protein</topology>
    </subcellularLocation>
</comment>
<dbReference type="InterPro" id="IPR000276">
    <property type="entry name" value="GPCR_Rhodpsn"/>
</dbReference>
<dbReference type="Gene3D" id="1.20.1070.10">
    <property type="entry name" value="Rhodopsin 7-helix transmembrane proteins"/>
    <property type="match status" value="1"/>
</dbReference>
<evidence type="ECO:0000313" key="11">
    <source>
        <dbReference type="Proteomes" id="UP000230750"/>
    </source>
</evidence>
<dbReference type="AlphaFoldDB" id="A0A2G8L8X5"/>
<keyword evidence="5 8" id="KW-0472">Membrane</keyword>
<evidence type="ECO:0000256" key="6">
    <source>
        <dbReference type="ARBA" id="ARBA00023170"/>
    </source>
</evidence>
<keyword evidence="4" id="KW-0297">G-protein coupled receptor</keyword>
<feature type="domain" description="G-protein coupled receptors family 1 profile" evidence="9">
    <location>
        <begin position="30"/>
        <end position="162"/>
    </location>
</feature>
<dbReference type="PRINTS" id="PR00237">
    <property type="entry name" value="GPCRRHODOPSN"/>
</dbReference>
<keyword evidence="6 10" id="KW-0675">Receptor</keyword>
<feature type="transmembrane region" description="Helical" evidence="8">
    <location>
        <begin position="55"/>
        <end position="74"/>
    </location>
</feature>
<protein>
    <submittedName>
        <fullName evidence="10">Putative G-protein coupled receptor</fullName>
    </submittedName>
</protein>
<evidence type="ECO:0000259" key="9">
    <source>
        <dbReference type="PROSITE" id="PS50262"/>
    </source>
</evidence>
<dbReference type="STRING" id="307972.A0A2G8L8X5"/>
<organism evidence="10 11">
    <name type="scientific">Stichopus japonicus</name>
    <name type="common">Sea cucumber</name>
    <dbReference type="NCBI Taxonomy" id="307972"/>
    <lineage>
        <taxon>Eukaryota</taxon>
        <taxon>Metazoa</taxon>
        <taxon>Echinodermata</taxon>
        <taxon>Eleutherozoa</taxon>
        <taxon>Echinozoa</taxon>
        <taxon>Holothuroidea</taxon>
        <taxon>Aspidochirotacea</taxon>
        <taxon>Aspidochirotida</taxon>
        <taxon>Stichopodidae</taxon>
        <taxon>Apostichopus</taxon>
    </lineage>
</organism>
<keyword evidence="3 8" id="KW-1133">Transmembrane helix</keyword>
<dbReference type="Proteomes" id="UP000230750">
    <property type="component" value="Unassembled WGS sequence"/>
</dbReference>
<evidence type="ECO:0000256" key="7">
    <source>
        <dbReference type="ARBA" id="ARBA00023224"/>
    </source>
</evidence>
<accession>A0A2G8L8X5</accession>
<evidence type="ECO:0000256" key="8">
    <source>
        <dbReference type="SAM" id="Phobius"/>
    </source>
</evidence>
<dbReference type="SUPFAM" id="SSF81321">
    <property type="entry name" value="Family A G protein-coupled receptor-like"/>
    <property type="match status" value="1"/>
</dbReference>